<dbReference type="Gene3D" id="3.40.50.1110">
    <property type="entry name" value="SGNH hydrolase"/>
    <property type="match status" value="1"/>
</dbReference>
<name>A0A7K1LIR0_9MICC</name>
<dbReference type="RefSeq" id="WP_129315433.1">
    <property type="nucleotide sequence ID" value="NZ_NOIQ01000007.1"/>
</dbReference>
<keyword evidence="2" id="KW-1003">Cell membrane</keyword>
<keyword evidence="7 11" id="KW-0012">Acyltransferase</keyword>
<feature type="region of interest" description="Disordered" evidence="8">
    <location>
        <begin position="436"/>
        <end position="473"/>
    </location>
</feature>
<dbReference type="GO" id="GO:0016747">
    <property type="term" value="F:acyltransferase activity, transferring groups other than amino-acyl groups"/>
    <property type="evidence" value="ECO:0007669"/>
    <property type="project" value="InterPro"/>
</dbReference>
<dbReference type="InterPro" id="IPR036514">
    <property type="entry name" value="SGNH_hydro_sf"/>
</dbReference>
<evidence type="ECO:0000259" key="10">
    <source>
        <dbReference type="Pfam" id="PF01757"/>
    </source>
</evidence>
<keyword evidence="3 11" id="KW-0808">Transferase</keyword>
<dbReference type="PANTHER" id="PTHR23028">
    <property type="entry name" value="ACETYLTRANSFERASE"/>
    <property type="match status" value="1"/>
</dbReference>
<feature type="transmembrane region" description="Helical" evidence="9">
    <location>
        <begin position="405"/>
        <end position="424"/>
    </location>
</feature>
<organism evidence="11 12">
    <name type="scientific">Rothia koreensis</name>
    <dbReference type="NCBI Taxonomy" id="592378"/>
    <lineage>
        <taxon>Bacteria</taxon>
        <taxon>Bacillati</taxon>
        <taxon>Actinomycetota</taxon>
        <taxon>Actinomycetes</taxon>
        <taxon>Micrococcales</taxon>
        <taxon>Micrococcaceae</taxon>
        <taxon>Rothia</taxon>
    </lineage>
</organism>
<evidence type="ECO:0000313" key="12">
    <source>
        <dbReference type="Proteomes" id="UP000462152"/>
    </source>
</evidence>
<feature type="domain" description="Acyltransferase 3" evidence="10">
    <location>
        <begin position="23"/>
        <end position="372"/>
    </location>
</feature>
<evidence type="ECO:0000256" key="1">
    <source>
        <dbReference type="ARBA" id="ARBA00004651"/>
    </source>
</evidence>
<dbReference type="Pfam" id="PF01757">
    <property type="entry name" value="Acyl_transf_3"/>
    <property type="match status" value="1"/>
</dbReference>
<dbReference type="InterPro" id="IPR002656">
    <property type="entry name" value="Acyl_transf_3_dom"/>
</dbReference>
<feature type="transmembrane region" description="Helical" evidence="9">
    <location>
        <begin position="183"/>
        <end position="203"/>
    </location>
</feature>
<evidence type="ECO:0000256" key="8">
    <source>
        <dbReference type="SAM" id="MobiDB-lite"/>
    </source>
</evidence>
<evidence type="ECO:0000256" key="6">
    <source>
        <dbReference type="ARBA" id="ARBA00023136"/>
    </source>
</evidence>
<keyword evidence="12" id="KW-1185">Reference proteome</keyword>
<comment type="caution">
    <text evidence="11">The sequence shown here is derived from an EMBL/GenBank/DDBJ whole genome shotgun (WGS) entry which is preliminary data.</text>
</comment>
<feature type="transmembrane region" description="Helical" evidence="9">
    <location>
        <begin position="48"/>
        <end position="69"/>
    </location>
</feature>
<keyword evidence="5 9" id="KW-1133">Transmembrane helix</keyword>
<feature type="transmembrane region" description="Helical" evidence="9">
    <location>
        <begin position="160"/>
        <end position="176"/>
    </location>
</feature>
<reference evidence="11 12" key="1">
    <citation type="submission" date="2019-12" db="EMBL/GenBank/DDBJ databases">
        <authorList>
            <person name="Li J."/>
            <person name="Shi Y."/>
            <person name="Xu G."/>
            <person name="Xiao D."/>
            <person name="Ran X."/>
        </authorList>
    </citation>
    <scope>NUCLEOTIDE SEQUENCE [LARGE SCALE GENOMIC DNA]</scope>
    <source>
        <strain evidence="11 12">JCM 15915</strain>
    </source>
</reference>
<sequence length="644" mass="69826">MTPPILFDSSVPPRAGQERFVLRGLDGLRAIAVVLVIVYHVWPMALPGGLVGVDLFFVISGYLITALLLREAAYTGMMHLPQFWMRRLRRLVPAMVLCVLVCTSVALFLGGDVLVEMPRQVMTSLTYTSNWANVVADNDYFTRTSPELFTNFWSLAVEEQFYLAWPIVLVTTCILVRSWRKRTLVPAVLATGSVVAMAAWTAAKGDMIRSYYGLDSHAFGLMFGAVLALMVPWSMYPPRQDTRVPAVEKAYSPGLNVVRILVGWGSLVLLPVLARFLTEEDPELLAPWGLVAASLLGLGVIQCLLPDVRGTGAAGLRRFLSLAPFEWVGKRSYGLYLWHWPMLTLMHYGAPTIWETPKNIGVLAATVVVAAASYKWLEQPVRRKGFLGATAALFRALKRPGNVRWAAVGAMLVAVVTVSGTVAACLQAPERTQAQSVISKGKDVLDQPETSPSATPSPSGPSPYEPTPDGKDVTMIGDSVTVSAADDLRSKMPGISVDAKVSREVSDGLDIARKQRDKHELGRIVVVSLSTNSGMTQEDVDTLTDLAESDQTREIVLVTGQAPPKLDWVKTSNETVRSAGKKSDKIVVADWAKASDGRPDLMVSDGVHPEPPGQDLYAQTVADAVGEAKKKLADRTASSGSAQD</sequence>
<accession>A0A7K1LIR0</accession>
<evidence type="ECO:0000256" key="9">
    <source>
        <dbReference type="SAM" id="Phobius"/>
    </source>
</evidence>
<evidence type="ECO:0000313" key="11">
    <source>
        <dbReference type="EMBL" id="MUN55076.1"/>
    </source>
</evidence>
<dbReference type="PANTHER" id="PTHR23028:SF53">
    <property type="entry name" value="ACYL_TRANSF_3 DOMAIN-CONTAINING PROTEIN"/>
    <property type="match status" value="1"/>
</dbReference>
<protein>
    <submittedName>
        <fullName evidence="11">Acyltransferase family protein</fullName>
    </submittedName>
</protein>
<comment type="subcellular location">
    <subcellularLocation>
        <location evidence="1">Cell membrane</location>
        <topology evidence="1">Multi-pass membrane protein</topology>
    </subcellularLocation>
</comment>
<proteinExistence type="predicted"/>
<feature type="transmembrane region" description="Helical" evidence="9">
    <location>
        <begin position="257"/>
        <end position="278"/>
    </location>
</feature>
<gene>
    <name evidence="11" type="ORF">GMA10_07615</name>
</gene>
<feature type="transmembrane region" description="Helical" evidence="9">
    <location>
        <begin position="90"/>
        <end position="109"/>
    </location>
</feature>
<feature type="transmembrane region" description="Helical" evidence="9">
    <location>
        <begin position="218"/>
        <end position="236"/>
    </location>
</feature>
<dbReference type="EMBL" id="WOGT01000003">
    <property type="protein sequence ID" value="MUN55076.1"/>
    <property type="molecule type" value="Genomic_DNA"/>
</dbReference>
<evidence type="ECO:0000256" key="7">
    <source>
        <dbReference type="ARBA" id="ARBA00023315"/>
    </source>
</evidence>
<dbReference type="OrthoDB" id="3404679at2"/>
<dbReference type="GO" id="GO:0005886">
    <property type="term" value="C:plasma membrane"/>
    <property type="evidence" value="ECO:0007669"/>
    <property type="project" value="UniProtKB-SubCell"/>
</dbReference>
<evidence type="ECO:0000256" key="4">
    <source>
        <dbReference type="ARBA" id="ARBA00022692"/>
    </source>
</evidence>
<feature type="transmembrane region" description="Helical" evidence="9">
    <location>
        <begin position="20"/>
        <end position="42"/>
    </location>
</feature>
<keyword evidence="4 9" id="KW-0812">Transmembrane</keyword>
<dbReference type="InterPro" id="IPR050879">
    <property type="entry name" value="Acyltransferase_3"/>
</dbReference>
<dbReference type="GO" id="GO:0009103">
    <property type="term" value="P:lipopolysaccharide biosynthetic process"/>
    <property type="evidence" value="ECO:0007669"/>
    <property type="project" value="TreeGrafter"/>
</dbReference>
<keyword evidence="6 9" id="KW-0472">Membrane</keyword>
<dbReference type="Proteomes" id="UP000462152">
    <property type="component" value="Unassembled WGS sequence"/>
</dbReference>
<evidence type="ECO:0000256" key="5">
    <source>
        <dbReference type="ARBA" id="ARBA00022989"/>
    </source>
</evidence>
<dbReference type="SUPFAM" id="SSF52266">
    <property type="entry name" value="SGNH hydrolase"/>
    <property type="match status" value="1"/>
</dbReference>
<dbReference type="AlphaFoldDB" id="A0A7K1LIR0"/>
<evidence type="ECO:0000256" key="3">
    <source>
        <dbReference type="ARBA" id="ARBA00022679"/>
    </source>
</evidence>
<feature type="transmembrane region" description="Helical" evidence="9">
    <location>
        <begin position="284"/>
        <end position="305"/>
    </location>
</feature>
<evidence type="ECO:0000256" key="2">
    <source>
        <dbReference type="ARBA" id="ARBA00022475"/>
    </source>
</evidence>